<feature type="transmembrane region" description="Helical" evidence="7">
    <location>
        <begin position="118"/>
        <end position="139"/>
    </location>
</feature>
<dbReference type="Pfam" id="PF20684">
    <property type="entry name" value="Fung_rhodopsin"/>
    <property type="match status" value="1"/>
</dbReference>
<keyword evidence="10" id="KW-1185">Reference proteome</keyword>
<accession>A0A9P8UMB9</accession>
<comment type="similarity">
    <text evidence="5">Belongs to the SAT4 family.</text>
</comment>
<feature type="transmembrane region" description="Helical" evidence="7">
    <location>
        <begin position="200"/>
        <end position="225"/>
    </location>
</feature>
<evidence type="ECO:0000313" key="9">
    <source>
        <dbReference type="EMBL" id="KAH6654728.1"/>
    </source>
</evidence>
<feature type="transmembrane region" description="Helical" evidence="7">
    <location>
        <begin position="170"/>
        <end position="188"/>
    </location>
</feature>
<evidence type="ECO:0000256" key="6">
    <source>
        <dbReference type="SAM" id="MobiDB-lite"/>
    </source>
</evidence>
<dbReference type="EMBL" id="JAGPXC010000004">
    <property type="protein sequence ID" value="KAH6654728.1"/>
    <property type="molecule type" value="Genomic_DNA"/>
</dbReference>
<dbReference type="GO" id="GO:0016020">
    <property type="term" value="C:membrane"/>
    <property type="evidence" value="ECO:0007669"/>
    <property type="project" value="UniProtKB-SubCell"/>
</dbReference>
<comment type="caution">
    <text evidence="9">The sequence shown here is derived from an EMBL/GenBank/DDBJ whole genome shotgun (WGS) entry which is preliminary data.</text>
</comment>
<dbReference type="AlphaFoldDB" id="A0A9P8UMB9"/>
<evidence type="ECO:0000256" key="7">
    <source>
        <dbReference type="SAM" id="Phobius"/>
    </source>
</evidence>
<evidence type="ECO:0000313" key="10">
    <source>
        <dbReference type="Proteomes" id="UP000758603"/>
    </source>
</evidence>
<dbReference type="Proteomes" id="UP000758603">
    <property type="component" value="Unassembled WGS sequence"/>
</dbReference>
<feature type="transmembrane region" description="Helical" evidence="7">
    <location>
        <begin position="79"/>
        <end position="97"/>
    </location>
</feature>
<keyword evidence="3 7" id="KW-1133">Transmembrane helix</keyword>
<feature type="non-terminal residue" evidence="9">
    <location>
        <position position="1"/>
    </location>
</feature>
<keyword evidence="4 7" id="KW-0472">Membrane</keyword>
<dbReference type="OrthoDB" id="5417887at2759"/>
<dbReference type="InterPro" id="IPR049326">
    <property type="entry name" value="Rhodopsin_dom_fungi"/>
</dbReference>
<evidence type="ECO:0000256" key="5">
    <source>
        <dbReference type="ARBA" id="ARBA00038359"/>
    </source>
</evidence>
<dbReference type="PANTHER" id="PTHR33048:SF42">
    <property type="entry name" value="INTEGRAL MEMBRANE PROTEIN"/>
    <property type="match status" value="1"/>
</dbReference>
<proteinExistence type="inferred from homology"/>
<dbReference type="RefSeq" id="XP_045958998.1">
    <property type="nucleotide sequence ID" value="XM_046097146.1"/>
</dbReference>
<feature type="compositionally biased region" description="Polar residues" evidence="6">
    <location>
        <begin position="276"/>
        <end position="291"/>
    </location>
</feature>
<protein>
    <recommendedName>
        <fullName evidence="8">Rhodopsin domain-containing protein</fullName>
    </recommendedName>
</protein>
<evidence type="ECO:0000256" key="4">
    <source>
        <dbReference type="ARBA" id="ARBA00023136"/>
    </source>
</evidence>
<feature type="transmembrane region" description="Helical" evidence="7">
    <location>
        <begin position="40"/>
        <end position="59"/>
    </location>
</feature>
<sequence>DDRGPRLLASCWTLVALSAIFLILRVYCKLWRARGLWWDDHLMIVSWVSLLIAVSINTYITSLGFGRHLWTISAENKKTINLCTILVAAFGIMATTISKTSFALTLYRIMLNTWLKRFLIFVIVTINISMNLVWIFGFAKCTPTERVFDSSVPGTCWDRTSLLKYQLFSAYYSSLLDFVLAFLPWKILMGMVMLRREKIGVAIAMSLGAIAGATGIVKAVLVVNMTSTDITYDRVDLTIWTLTEPAATIMAACIPVLRMLYKELKSSHGSYFRSRSNTAPYSVNRGTTQPDTKSRRTTRYGAHPSHYGRNSVVIMSTSGWQESQEALQDAGMVRAEASSDISGIVKTEEVSVEHQRLSKVSGDGSFELK</sequence>
<evidence type="ECO:0000256" key="1">
    <source>
        <dbReference type="ARBA" id="ARBA00004141"/>
    </source>
</evidence>
<organism evidence="9 10">
    <name type="scientific">Truncatella angustata</name>
    <dbReference type="NCBI Taxonomy" id="152316"/>
    <lineage>
        <taxon>Eukaryota</taxon>
        <taxon>Fungi</taxon>
        <taxon>Dikarya</taxon>
        <taxon>Ascomycota</taxon>
        <taxon>Pezizomycotina</taxon>
        <taxon>Sordariomycetes</taxon>
        <taxon>Xylariomycetidae</taxon>
        <taxon>Amphisphaeriales</taxon>
        <taxon>Sporocadaceae</taxon>
        <taxon>Truncatella</taxon>
    </lineage>
</organism>
<evidence type="ECO:0000256" key="2">
    <source>
        <dbReference type="ARBA" id="ARBA00022692"/>
    </source>
</evidence>
<name>A0A9P8UMB9_9PEZI</name>
<feature type="region of interest" description="Disordered" evidence="6">
    <location>
        <begin position="276"/>
        <end position="302"/>
    </location>
</feature>
<dbReference type="InterPro" id="IPR052337">
    <property type="entry name" value="SAT4-like"/>
</dbReference>
<comment type="subcellular location">
    <subcellularLocation>
        <location evidence="1">Membrane</location>
        <topology evidence="1">Multi-pass membrane protein</topology>
    </subcellularLocation>
</comment>
<evidence type="ECO:0000259" key="8">
    <source>
        <dbReference type="Pfam" id="PF20684"/>
    </source>
</evidence>
<dbReference type="PANTHER" id="PTHR33048">
    <property type="entry name" value="PTH11-LIKE INTEGRAL MEMBRANE PROTEIN (AFU_ORTHOLOGUE AFUA_5G11245)"/>
    <property type="match status" value="1"/>
</dbReference>
<keyword evidence="2 7" id="KW-0812">Transmembrane</keyword>
<reference evidence="9" key="1">
    <citation type="journal article" date="2021" name="Nat. Commun.">
        <title>Genetic determinants of endophytism in the Arabidopsis root mycobiome.</title>
        <authorList>
            <person name="Mesny F."/>
            <person name="Miyauchi S."/>
            <person name="Thiergart T."/>
            <person name="Pickel B."/>
            <person name="Atanasova L."/>
            <person name="Karlsson M."/>
            <person name="Huettel B."/>
            <person name="Barry K.W."/>
            <person name="Haridas S."/>
            <person name="Chen C."/>
            <person name="Bauer D."/>
            <person name="Andreopoulos W."/>
            <person name="Pangilinan J."/>
            <person name="LaButti K."/>
            <person name="Riley R."/>
            <person name="Lipzen A."/>
            <person name="Clum A."/>
            <person name="Drula E."/>
            <person name="Henrissat B."/>
            <person name="Kohler A."/>
            <person name="Grigoriev I.V."/>
            <person name="Martin F.M."/>
            <person name="Hacquard S."/>
        </authorList>
    </citation>
    <scope>NUCLEOTIDE SEQUENCE</scope>
    <source>
        <strain evidence="9">MPI-SDFR-AT-0073</strain>
    </source>
</reference>
<evidence type="ECO:0000256" key="3">
    <source>
        <dbReference type="ARBA" id="ARBA00022989"/>
    </source>
</evidence>
<gene>
    <name evidence="9" type="ORF">BKA67DRAFT_507252</name>
</gene>
<feature type="domain" description="Rhodopsin" evidence="8">
    <location>
        <begin position="24"/>
        <end position="262"/>
    </location>
</feature>
<feature type="transmembrane region" description="Helical" evidence="7">
    <location>
        <begin position="6"/>
        <end position="28"/>
    </location>
</feature>
<dbReference type="GeneID" id="70126038"/>
<feature type="non-terminal residue" evidence="9">
    <location>
        <position position="369"/>
    </location>
</feature>